<keyword evidence="1" id="KW-0732">Signal</keyword>
<proteinExistence type="predicted"/>
<evidence type="ECO:0000256" key="1">
    <source>
        <dbReference type="SAM" id="SignalP"/>
    </source>
</evidence>
<comment type="caution">
    <text evidence="2">The sequence shown here is derived from an EMBL/GenBank/DDBJ whole genome shotgun (WGS) entry which is preliminary data.</text>
</comment>
<dbReference type="AlphaFoldDB" id="A0A2S6GMP6"/>
<gene>
    <name evidence="2" type="ORF">CLV40_110216</name>
</gene>
<accession>A0A2S6GMP6</accession>
<protein>
    <submittedName>
        <fullName evidence="2">Uncharacterized protein</fullName>
    </submittedName>
</protein>
<reference evidence="2 3" key="1">
    <citation type="submission" date="2018-02" db="EMBL/GenBank/DDBJ databases">
        <title>Genomic Encyclopedia of Archaeal and Bacterial Type Strains, Phase II (KMG-II): from individual species to whole genera.</title>
        <authorList>
            <person name="Goeker M."/>
        </authorList>
    </citation>
    <scope>NUCLEOTIDE SEQUENCE [LARGE SCALE GENOMIC DNA]</scope>
    <source>
        <strain evidence="2 3">YU 961-1</strain>
    </source>
</reference>
<dbReference type="EMBL" id="PTIX01000010">
    <property type="protein sequence ID" value="PPK66512.1"/>
    <property type="molecule type" value="Genomic_DNA"/>
</dbReference>
<keyword evidence="3" id="KW-1185">Reference proteome</keyword>
<sequence>MPGARAPVALAVVVGTLVGSAVPAAADAEFVVTVSDGDLLISVDRERAALLPSVLAGARYAVTGSLGTLTVVDTRVGDPGWNAAGQVSSFVTGSGAVPGYPLSWTPEVLDHSSVQVLTVGSVVRGLGASRVLAVAGPAAGRGTARLTAGLEVLLPDPGETAAVLTITVI</sequence>
<dbReference type="Proteomes" id="UP000239203">
    <property type="component" value="Unassembled WGS sequence"/>
</dbReference>
<dbReference type="OrthoDB" id="3696279at2"/>
<organism evidence="2 3">
    <name type="scientific">Actinokineospora auranticolor</name>
    <dbReference type="NCBI Taxonomy" id="155976"/>
    <lineage>
        <taxon>Bacteria</taxon>
        <taxon>Bacillati</taxon>
        <taxon>Actinomycetota</taxon>
        <taxon>Actinomycetes</taxon>
        <taxon>Pseudonocardiales</taxon>
        <taxon>Pseudonocardiaceae</taxon>
        <taxon>Actinokineospora</taxon>
    </lineage>
</organism>
<feature type="signal peptide" evidence="1">
    <location>
        <begin position="1"/>
        <end position="26"/>
    </location>
</feature>
<feature type="chain" id="PRO_5015740869" evidence="1">
    <location>
        <begin position="27"/>
        <end position="169"/>
    </location>
</feature>
<name>A0A2S6GMP6_9PSEU</name>
<evidence type="ECO:0000313" key="2">
    <source>
        <dbReference type="EMBL" id="PPK66512.1"/>
    </source>
</evidence>
<dbReference type="RefSeq" id="WP_104480477.1">
    <property type="nucleotide sequence ID" value="NZ_CP154825.1"/>
</dbReference>
<evidence type="ECO:0000313" key="3">
    <source>
        <dbReference type="Proteomes" id="UP000239203"/>
    </source>
</evidence>